<feature type="region of interest" description="Disordered" evidence="1">
    <location>
        <begin position="149"/>
        <end position="173"/>
    </location>
</feature>
<reference evidence="3" key="1">
    <citation type="submission" date="2020-05" db="EMBL/GenBank/DDBJ databases">
        <authorList>
            <person name="Chiriac C."/>
            <person name="Salcher M."/>
            <person name="Ghai R."/>
            <person name="Kavagutti S V."/>
        </authorList>
    </citation>
    <scope>NUCLEOTIDE SEQUENCE</scope>
</reference>
<dbReference type="AlphaFoldDB" id="A0A6J6VD16"/>
<sequence length="397" mass="43170">MSRIDEPTLADLEAELGRDGVWVAPALREVVTARDEARIEEAVADQPTPTYVALVELSYDDPLTGGRPEELAFLVRDDTGREGTYLLLGPRYDQSTYELQVQAFPDEYDLYPAPAVAAAELPQDLPGQVLRTLELLRTEEADTLYDELREQEASDGSGDGTGTGVPAPGAAEDAGSGTDVGVVLAGVGLVLALLAAVLLLRRRRPVPRARGTAFVLPDTVVRTVREAEDRRHEALAEEAVLALGEAIDAADLDPRRAGGLAAWQAALDHYDVASRILHRRHSAADVVGALVLARRGREALTAAVRGRDWQPTPSCYFHPLHGGARSRVRWDHLDTWVDVPACRDCEVAVARDVEPRDVLDFVEGDRPAHYFRLDLGAWSRTGYGSLDTDLLGALLRP</sequence>
<accession>A0A6J6VD16</accession>
<evidence type="ECO:0000256" key="2">
    <source>
        <dbReference type="SAM" id="Phobius"/>
    </source>
</evidence>
<evidence type="ECO:0000313" key="3">
    <source>
        <dbReference type="EMBL" id="CAB4768397.1"/>
    </source>
</evidence>
<proteinExistence type="predicted"/>
<protein>
    <submittedName>
        <fullName evidence="3">Unannotated protein</fullName>
    </submittedName>
</protein>
<keyword evidence="2" id="KW-0472">Membrane</keyword>
<dbReference type="EMBL" id="CAEZYQ010000041">
    <property type="protein sequence ID" value="CAB4768397.1"/>
    <property type="molecule type" value="Genomic_DNA"/>
</dbReference>
<name>A0A6J6VD16_9ZZZZ</name>
<keyword evidence="2" id="KW-1133">Transmembrane helix</keyword>
<feature type="transmembrane region" description="Helical" evidence="2">
    <location>
        <begin position="180"/>
        <end position="200"/>
    </location>
</feature>
<keyword evidence="2" id="KW-0812">Transmembrane</keyword>
<gene>
    <name evidence="3" type="ORF">UFOPK2761_03240</name>
</gene>
<evidence type="ECO:0000256" key="1">
    <source>
        <dbReference type="SAM" id="MobiDB-lite"/>
    </source>
</evidence>
<organism evidence="3">
    <name type="scientific">freshwater metagenome</name>
    <dbReference type="NCBI Taxonomy" id="449393"/>
    <lineage>
        <taxon>unclassified sequences</taxon>
        <taxon>metagenomes</taxon>
        <taxon>ecological metagenomes</taxon>
    </lineage>
</organism>